<feature type="non-terminal residue" evidence="1">
    <location>
        <position position="76"/>
    </location>
</feature>
<dbReference type="AlphaFoldDB" id="A0A061QUU9"/>
<organism evidence="1">
    <name type="scientific">Tetraselmis sp. GSL018</name>
    <dbReference type="NCBI Taxonomy" id="582737"/>
    <lineage>
        <taxon>Eukaryota</taxon>
        <taxon>Viridiplantae</taxon>
        <taxon>Chlorophyta</taxon>
        <taxon>core chlorophytes</taxon>
        <taxon>Chlorodendrophyceae</taxon>
        <taxon>Chlorodendrales</taxon>
        <taxon>Chlorodendraceae</taxon>
        <taxon>Tetraselmis</taxon>
    </lineage>
</organism>
<reference evidence="1" key="1">
    <citation type="submission" date="2014-05" db="EMBL/GenBank/DDBJ databases">
        <title>The transcriptome of the halophilic microalga Tetraselmis sp. GSL018 isolated from the Great Salt Lake, Utah.</title>
        <authorList>
            <person name="Jinkerson R.E."/>
            <person name="D'Adamo S."/>
            <person name="Posewitz M.C."/>
        </authorList>
    </citation>
    <scope>NUCLEOTIDE SEQUENCE</scope>
    <source>
        <strain evidence="1">GSL018</strain>
    </source>
</reference>
<accession>A0A061QUU9</accession>
<feature type="non-terminal residue" evidence="1">
    <location>
        <position position="1"/>
    </location>
</feature>
<gene>
    <name evidence="1" type="ORF">TSPGSL018_24292</name>
</gene>
<proteinExistence type="predicted"/>
<sequence length="76" mass="7885">RAPVRTGLCGIECPGQGAGIRKGGRGTGGRTRPDLPWWSALFEPIGALGLAPCWARTPLAHPVARTTAGRPGRGSR</sequence>
<dbReference type="EMBL" id="GBEZ01024949">
    <property type="protein sequence ID" value="JAC62091.1"/>
    <property type="molecule type" value="Transcribed_RNA"/>
</dbReference>
<protein>
    <submittedName>
        <fullName evidence="1">Uncharacterized protein</fullName>
    </submittedName>
</protein>
<name>A0A061QUU9_9CHLO</name>
<evidence type="ECO:0000313" key="1">
    <source>
        <dbReference type="EMBL" id="JAC62091.1"/>
    </source>
</evidence>